<evidence type="ECO:0000313" key="2">
    <source>
        <dbReference type="EMBL" id="KAJ3025562.1"/>
    </source>
</evidence>
<gene>
    <name evidence="2" type="ORF">HK097_006656</name>
</gene>
<name>A0AAD5WXW7_9FUNG</name>
<protein>
    <submittedName>
        <fullName evidence="2">Uncharacterized protein</fullName>
    </submittedName>
</protein>
<proteinExistence type="predicted"/>
<dbReference type="AlphaFoldDB" id="A0AAD5WXW7"/>
<reference evidence="2" key="1">
    <citation type="submission" date="2020-05" db="EMBL/GenBank/DDBJ databases">
        <title>Phylogenomic resolution of chytrid fungi.</title>
        <authorList>
            <person name="Stajich J.E."/>
            <person name="Amses K."/>
            <person name="Simmons R."/>
            <person name="Seto K."/>
            <person name="Myers J."/>
            <person name="Bonds A."/>
            <person name="Quandt C.A."/>
            <person name="Barry K."/>
            <person name="Liu P."/>
            <person name="Grigoriev I."/>
            <person name="Longcore J.E."/>
            <person name="James T.Y."/>
        </authorList>
    </citation>
    <scope>NUCLEOTIDE SEQUENCE</scope>
    <source>
        <strain evidence="2">JEL0318</strain>
    </source>
</reference>
<comment type="caution">
    <text evidence="2">The sequence shown here is derived from an EMBL/GenBank/DDBJ whole genome shotgun (WGS) entry which is preliminary data.</text>
</comment>
<dbReference type="Proteomes" id="UP001212841">
    <property type="component" value="Unassembled WGS sequence"/>
</dbReference>
<dbReference type="EMBL" id="JADGJD010003118">
    <property type="protein sequence ID" value="KAJ3025562.1"/>
    <property type="molecule type" value="Genomic_DNA"/>
</dbReference>
<evidence type="ECO:0000256" key="1">
    <source>
        <dbReference type="SAM" id="MobiDB-lite"/>
    </source>
</evidence>
<sequence length="102" mass="10912">MLDPIPHTTTPSQTEAGGRKQGNGPPPRLPGQKWTRYDIITGIPIHNEPTSGYKEGQRAVIETLAHVTAVTNQRTPHYNIVTGRDALQPSAGPVSISIPGVV</sequence>
<keyword evidence="3" id="KW-1185">Reference proteome</keyword>
<organism evidence="2 3">
    <name type="scientific">Rhizophlyctis rosea</name>
    <dbReference type="NCBI Taxonomy" id="64517"/>
    <lineage>
        <taxon>Eukaryota</taxon>
        <taxon>Fungi</taxon>
        <taxon>Fungi incertae sedis</taxon>
        <taxon>Chytridiomycota</taxon>
        <taxon>Chytridiomycota incertae sedis</taxon>
        <taxon>Chytridiomycetes</taxon>
        <taxon>Rhizophlyctidales</taxon>
        <taxon>Rhizophlyctidaceae</taxon>
        <taxon>Rhizophlyctis</taxon>
    </lineage>
</organism>
<feature type="region of interest" description="Disordered" evidence="1">
    <location>
        <begin position="1"/>
        <end position="33"/>
    </location>
</feature>
<accession>A0AAD5WXW7</accession>
<evidence type="ECO:0000313" key="3">
    <source>
        <dbReference type="Proteomes" id="UP001212841"/>
    </source>
</evidence>